<evidence type="ECO:0000256" key="7">
    <source>
        <dbReference type="ARBA" id="ARBA00023136"/>
    </source>
</evidence>
<dbReference type="InterPro" id="IPR004761">
    <property type="entry name" value="Spore_GerAB"/>
</dbReference>
<feature type="transmembrane region" description="Helical" evidence="8">
    <location>
        <begin position="115"/>
        <end position="131"/>
    </location>
</feature>
<proteinExistence type="inferred from homology"/>
<evidence type="ECO:0000256" key="1">
    <source>
        <dbReference type="ARBA" id="ARBA00004141"/>
    </source>
</evidence>
<feature type="transmembrane region" description="Helical" evidence="8">
    <location>
        <begin position="306"/>
        <end position="326"/>
    </location>
</feature>
<keyword evidence="4" id="KW-0309">Germination</keyword>
<dbReference type="Proteomes" id="UP001597227">
    <property type="component" value="Unassembled WGS sequence"/>
</dbReference>
<keyword evidence="7 8" id="KW-0472">Membrane</keyword>
<sequence>MEKAKISSYQLFVLVLLFELGSALLLPLAMDAKQDAWIAVLLGMIGGMLLFIIFFRLYQYYPDKLPTMYTQIILGKPIGKVLAFLYILYFAYLAARVLRDFGVMLVTFAYPETPLFIVNALLIIVVVYAVRKGIEVLGRTGELLFSIMYLLAVTGFILIVISGLIDVSNLKPILGEGILPVVKATFTQTLYFPFGETVVFAMIFPYLNHSRKAQIAGLCAVGLSGINLALVMLMNISVLGVNLTARAPFPLLATIQMIQVAEFIERLDIFFMLALIIGGFFKIGIFFYAVVTGVANLFSIESHTRLCFPMALVVLLLSITMASSFAEHVQEGYKFVPMFLHLPFQVIIPIILLVIATIRKRRA</sequence>
<comment type="subcellular location">
    <subcellularLocation>
        <location evidence="1">Membrane</location>
        <topology evidence="1">Multi-pass membrane protein</topology>
    </subcellularLocation>
</comment>
<evidence type="ECO:0000256" key="3">
    <source>
        <dbReference type="ARBA" id="ARBA00022448"/>
    </source>
</evidence>
<keyword evidence="3" id="KW-0813">Transport</keyword>
<feature type="transmembrane region" description="Helical" evidence="8">
    <location>
        <begin position="36"/>
        <end position="58"/>
    </location>
</feature>
<evidence type="ECO:0000313" key="9">
    <source>
        <dbReference type="EMBL" id="MFD1781537.1"/>
    </source>
</evidence>
<feature type="transmembrane region" description="Helical" evidence="8">
    <location>
        <begin position="215"/>
        <end position="241"/>
    </location>
</feature>
<comment type="caution">
    <text evidence="9">The sequence shown here is derived from an EMBL/GenBank/DDBJ whole genome shotgun (WGS) entry which is preliminary data.</text>
</comment>
<reference evidence="10" key="1">
    <citation type="journal article" date="2019" name="Int. J. Syst. Evol. Microbiol.">
        <title>The Global Catalogue of Microorganisms (GCM) 10K type strain sequencing project: providing services to taxonomists for standard genome sequencing and annotation.</title>
        <authorList>
            <consortium name="The Broad Institute Genomics Platform"/>
            <consortium name="The Broad Institute Genome Sequencing Center for Infectious Disease"/>
            <person name="Wu L."/>
            <person name="Ma J."/>
        </authorList>
    </citation>
    <scope>NUCLEOTIDE SEQUENCE [LARGE SCALE GENOMIC DNA]</scope>
    <source>
        <strain evidence="10">CCUG 15531</strain>
    </source>
</reference>
<feature type="transmembrane region" description="Helical" evidence="8">
    <location>
        <begin position="338"/>
        <end position="358"/>
    </location>
</feature>
<evidence type="ECO:0000256" key="4">
    <source>
        <dbReference type="ARBA" id="ARBA00022544"/>
    </source>
</evidence>
<dbReference type="NCBIfam" id="TIGR00912">
    <property type="entry name" value="2A0309"/>
    <property type="match status" value="1"/>
</dbReference>
<evidence type="ECO:0000313" key="10">
    <source>
        <dbReference type="Proteomes" id="UP001597227"/>
    </source>
</evidence>
<evidence type="ECO:0000256" key="6">
    <source>
        <dbReference type="ARBA" id="ARBA00022989"/>
    </source>
</evidence>
<name>A0ABW4MVA8_9BACI</name>
<comment type="similarity">
    <text evidence="2">Belongs to the amino acid-polyamine-organocation (APC) superfamily. Spore germination protein (SGP) (TC 2.A.3.9) family.</text>
</comment>
<feature type="transmembrane region" description="Helical" evidence="8">
    <location>
        <begin position="269"/>
        <end position="294"/>
    </location>
</feature>
<dbReference type="Pfam" id="PF03845">
    <property type="entry name" value="Spore_permease"/>
    <property type="match status" value="1"/>
</dbReference>
<evidence type="ECO:0000256" key="2">
    <source>
        <dbReference type="ARBA" id="ARBA00007998"/>
    </source>
</evidence>
<protein>
    <submittedName>
        <fullName evidence="9">GerAB/ArcD/ProY family transporter</fullName>
    </submittedName>
</protein>
<dbReference type="RefSeq" id="WP_388041884.1">
    <property type="nucleotide sequence ID" value="NZ_JBHUEK010000034.1"/>
</dbReference>
<dbReference type="EMBL" id="JBHUEK010000034">
    <property type="protein sequence ID" value="MFD1781537.1"/>
    <property type="molecule type" value="Genomic_DNA"/>
</dbReference>
<feature type="transmembrane region" description="Helical" evidence="8">
    <location>
        <begin position="190"/>
        <end position="208"/>
    </location>
</feature>
<keyword evidence="6 8" id="KW-1133">Transmembrane helix</keyword>
<keyword evidence="5 8" id="KW-0812">Transmembrane</keyword>
<gene>
    <name evidence="9" type="ORF">ACFSFW_23090</name>
</gene>
<keyword evidence="10" id="KW-1185">Reference proteome</keyword>
<accession>A0ABW4MVA8</accession>
<dbReference type="PANTHER" id="PTHR34975">
    <property type="entry name" value="SPORE GERMINATION PROTEIN A2"/>
    <property type="match status" value="1"/>
</dbReference>
<organism evidence="9 10">
    <name type="scientific">Fredinandcohnia salidurans</name>
    <dbReference type="NCBI Taxonomy" id="2595041"/>
    <lineage>
        <taxon>Bacteria</taxon>
        <taxon>Bacillati</taxon>
        <taxon>Bacillota</taxon>
        <taxon>Bacilli</taxon>
        <taxon>Bacillales</taxon>
        <taxon>Bacillaceae</taxon>
        <taxon>Fredinandcohnia</taxon>
    </lineage>
</organism>
<evidence type="ECO:0000256" key="8">
    <source>
        <dbReference type="SAM" id="Phobius"/>
    </source>
</evidence>
<feature type="transmembrane region" description="Helical" evidence="8">
    <location>
        <begin position="12"/>
        <end position="30"/>
    </location>
</feature>
<evidence type="ECO:0000256" key="5">
    <source>
        <dbReference type="ARBA" id="ARBA00022692"/>
    </source>
</evidence>
<feature type="transmembrane region" description="Helical" evidence="8">
    <location>
        <begin position="78"/>
        <end position="95"/>
    </location>
</feature>
<dbReference type="PANTHER" id="PTHR34975:SF2">
    <property type="entry name" value="SPORE GERMINATION PROTEIN A2"/>
    <property type="match status" value="1"/>
</dbReference>
<feature type="transmembrane region" description="Helical" evidence="8">
    <location>
        <begin position="143"/>
        <end position="165"/>
    </location>
</feature>